<evidence type="ECO:0000256" key="1">
    <source>
        <dbReference type="ARBA" id="ARBA00001974"/>
    </source>
</evidence>
<feature type="domain" description="RsdA/BaiN/AoA(So)-like insert" evidence="5">
    <location>
        <begin position="194"/>
        <end position="355"/>
    </location>
</feature>
<dbReference type="EMBL" id="CP019698">
    <property type="protein sequence ID" value="AQS58858.1"/>
    <property type="molecule type" value="Genomic_DNA"/>
</dbReference>
<comment type="cofactor">
    <cofactor evidence="1">
        <name>FAD</name>
        <dbReference type="ChEBI" id="CHEBI:57692"/>
    </cofactor>
</comment>
<dbReference type="Gene3D" id="1.10.8.260">
    <property type="entry name" value="HI0933 insert domain-like"/>
    <property type="match status" value="1"/>
</dbReference>
<dbReference type="PRINTS" id="PR00411">
    <property type="entry name" value="PNDRDTASEI"/>
</dbReference>
<dbReference type="KEGG" id="dfg:B0537_07025"/>
<evidence type="ECO:0000313" key="7">
    <source>
        <dbReference type="Proteomes" id="UP000189464"/>
    </source>
</evidence>
<dbReference type="AlphaFoldDB" id="A0A1S6IVQ1"/>
<dbReference type="Gene3D" id="3.50.50.60">
    <property type="entry name" value="FAD/NAD(P)-binding domain"/>
    <property type="match status" value="1"/>
</dbReference>
<dbReference type="InterPro" id="IPR055178">
    <property type="entry name" value="RsdA/BaiN/AoA(So)-like_dom"/>
</dbReference>
<protein>
    <submittedName>
        <fullName evidence="6">Flavoprotein</fullName>
    </submittedName>
</protein>
<evidence type="ECO:0000259" key="5">
    <source>
        <dbReference type="Pfam" id="PF22780"/>
    </source>
</evidence>
<sequence>MSKAQHNKVIVVGGGAAGLLAAIVAARNGARVTILERNQRVGKKILATGNGRCNLTNIDMNISHFHGTNPKFALTALHRFDNYHSIDFFERLGIAHKIEERGKVFPRSNQASSVLDVLRYELEELGVTTLVEAEVKDIQRSKNGFQLMVKGGESHLAQAVILATGGKAAPHLGCTGSGYQLAEKLGHRIIEPFPSLVQLKLAAPFLKQIKGIKFDGDAEVIVKNKVIARASGEILFTEYGISGPPIFDLSRYAGYWLQQGQRVWLKVSIITHLAPEELAAYIQQRFDYNPQKTLAFSFVGMINKQLVPVLLKEAAVDVNKKVADVTAQERNRIVEILQDWRFEVTGSNTWTAAQVTAGGVDVKDVNPATMESRLVPGLFFAGEILDIDGDCGGYNLQWAWSSGYLAGLYAAAYVSRGNK</sequence>
<evidence type="ECO:0000313" key="6">
    <source>
        <dbReference type="EMBL" id="AQS58858.1"/>
    </source>
</evidence>
<keyword evidence="7" id="KW-1185">Reference proteome</keyword>
<dbReference type="PANTHER" id="PTHR42887">
    <property type="entry name" value="OS12G0638800 PROTEIN"/>
    <property type="match status" value="1"/>
</dbReference>
<dbReference type="InterPro" id="IPR036188">
    <property type="entry name" value="FAD/NAD-bd_sf"/>
</dbReference>
<evidence type="ECO:0000259" key="4">
    <source>
        <dbReference type="Pfam" id="PF03486"/>
    </source>
</evidence>
<keyword evidence="3" id="KW-0274">FAD</keyword>
<dbReference type="PRINTS" id="PR00368">
    <property type="entry name" value="FADPNR"/>
</dbReference>
<dbReference type="NCBIfam" id="TIGR00275">
    <property type="entry name" value="aminoacetone oxidase family FAD-binding enzyme"/>
    <property type="match status" value="1"/>
</dbReference>
<dbReference type="OrthoDB" id="9773233at2"/>
<evidence type="ECO:0000256" key="3">
    <source>
        <dbReference type="ARBA" id="ARBA00022827"/>
    </source>
</evidence>
<gene>
    <name evidence="6" type="ORF">B0537_07025</name>
</gene>
<dbReference type="SUPFAM" id="SSF51905">
    <property type="entry name" value="FAD/NAD(P)-binding domain"/>
    <property type="match status" value="1"/>
</dbReference>
<keyword evidence="2" id="KW-0285">Flavoprotein</keyword>
<dbReference type="Proteomes" id="UP000189464">
    <property type="component" value="Chromosome"/>
</dbReference>
<name>A0A1S6IVQ1_9FIRM</name>
<reference evidence="6 7" key="1">
    <citation type="journal article" date="2016" name="Int. J. Syst. Evol. Microbiol.">
        <title>Desulfotomaculum ferrireducens sp. nov., a moderately thermophilic sulfate-reducing and dissimilatory Fe(III)-reducing bacterium isolated from compost.</title>
        <authorList>
            <person name="Yang G."/>
            <person name="Guo J."/>
            <person name="Zhuang L."/>
            <person name="Yuan Y."/>
            <person name="Zhou S."/>
        </authorList>
    </citation>
    <scope>NUCLEOTIDE SEQUENCE [LARGE SCALE GENOMIC DNA]</scope>
    <source>
        <strain evidence="6 7">GSS09</strain>
    </source>
</reference>
<dbReference type="Pfam" id="PF03486">
    <property type="entry name" value="HI0933_like"/>
    <property type="match status" value="1"/>
</dbReference>
<dbReference type="STRING" id="1833852.B0537_07025"/>
<dbReference type="SUPFAM" id="SSF160996">
    <property type="entry name" value="HI0933 insert domain-like"/>
    <property type="match status" value="1"/>
</dbReference>
<feature type="domain" description="RsdA/BaiN/AoA(So)-like Rossmann fold-like" evidence="4">
    <location>
        <begin position="8"/>
        <end position="407"/>
    </location>
</feature>
<dbReference type="InterPro" id="IPR004792">
    <property type="entry name" value="BaiN-like"/>
</dbReference>
<dbReference type="Pfam" id="PF22780">
    <property type="entry name" value="HI0933_like_1st"/>
    <property type="match status" value="1"/>
</dbReference>
<proteinExistence type="predicted"/>
<dbReference type="InterPro" id="IPR023166">
    <property type="entry name" value="BaiN-like_dom_sf"/>
</dbReference>
<dbReference type="PANTHER" id="PTHR42887:SF2">
    <property type="entry name" value="OS12G0638800 PROTEIN"/>
    <property type="match status" value="1"/>
</dbReference>
<dbReference type="RefSeq" id="WP_077713884.1">
    <property type="nucleotide sequence ID" value="NZ_CP019698.1"/>
</dbReference>
<dbReference type="InterPro" id="IPR057661">
    <property type="entry name" value="RsdA/BaiN/AoA(So)_Rossmann"/>
</dbReference>
<accession>A0A1S6IVQ1</accession>
<organism evidence="6 7">
    <name type="scientific">Desulforamulus ferrireducens</name>
    <dbReference type="NCBI Taxonomy" id="1833852"/>
    <lineage>
        <taxon>Bacteria</taxon>
        <taxon>Bacillati</taxon>
        <taxon>Bacillota</taxon>
        <taxon>Clostridia</taxon>
        <taxon>Eubacteriales</taxon>
        <taxon>Peptococcaceae</taxon>
        <taxon>Desulforamulus</taxon>
    </lineage>
</organism>
<evidence type="ECO:0000256" key="2">
    <source>
        <dbReference type="ARBA" id="ARBA00022630"/>
    </source>
</evidence>
<dbReference type="Gene3D" id="2.40.30.10">
    <property type="entry name" value="Translation factors"/>
    <property type="match status" value="1"/>
</dbReference>